<feature type="compositionally biased region" description="Polar residues" evidence="2">
    <location>
        <begin position="270"/>
        <end position="283"/>
    </location>
</feature>
<dbReference type="InterPro" id="IPR055326">
    <property type="entry name" value="MINIYO"/>
</dbReference>
<dbReference type="EMBL" id="CAMGYJ010000004">
    <property type="protein sequence ID" value="CAI0407898.1"/>
    <property type="molecule type" value="Genomic_DNA"/>
</dbReference>
<organism evidence="5 6">
    <name type="scientific">Linum tenue</name>
    <dbReference type="NCBI Taxonomy" id="586396"/>
    <lineage>
        <taxon>Eukaryota</taxon>
        <taxon>Viridiplantae</taxon>
        <taxon>Streptophyta</taxon>
        <taxon>Embryophyta</taxon>
        <taxon>Tracheophyta</taxon>
        <taxon>Spermatophyta</taxon>
        <taxon>Magnoliopsida</taxon>
        <taxon>eudicotyledons</taxon>
        <taxon>Gunneridae</taxon>
        <taxon>Pentapetalae</taxon>
        <taxon>rosids</taxon>
        <taxon>fabids</taxon>
        <taxon>Malpighiales</taxon>
        <taxon>Linaceae</taxon>
        <taxon>Linum</taxon>
    </lineage>
</organism>
<dbReference type="SUPFAM" id="SSF48371">
    <property type="entry name" value="ARM repeat"/>
    <property type="match status" value="1"/>
</dbReference>
<comment type="similarity">
    <text evidence="1">Belongs to the RPAP1 family.</text>
</comment>
<feature type="compositionally biased region" description="Basic residues" evidence="2">
    <location>
        <begin position="189"/>
        <end position="198"/>
    </location>
</feature>
<feature type="region of interest" description="Disordered" evidence="2">
    <location>
        <begin position="264"/>
        <end position="283"/>
    </location>
</feature>
<name>A0AAV0JE09_9ROSI</name>
<dbReference type="InterPro" id="IPR013929">
    <property type="entry name" value="RPAP1_C"/>
</dbReference>
<feature type="domain" description="RPAP1 C-terminal" evidence="3">
    <location>
        <begin position="407"/>
        <end position="483"/>
    </location>
</feature>
<gene>
    <name evidence="5" type="ORF">LITE_LOCUS13743</name>
</gene>
<sequence length="1555" mass="173283">MVFPSLAVLQSFFFPFSRSPFGWYLFAALCRFWKFLMDTRKKNEAQSKATKKFPAGVLGANAMIEGASSFIGSIVEKGISENELIKPLRPIPPPSPTVLPFPVARHRAHGPYWNAMTSKKGGNGKGRNDEEGGGGEEEEDNDPTDYNPISALANPVERKEKKGLDVSRWKELARESSPDEGKVQENRFRYKGTKKLKKDGKGGGNVNSKSAVGNEAPVEVDLVPVRSSSVPATEVDEPSLSGEVDFTGEQPPRVKKRNPVISEKLRKQEQGTSNGAPSSILNDTGVAQRSMSLESEIDVENRARLQNMSSGEIAEAQAEIMEKMNPSLLNLLKKRGQQKLKQQNVSDLDVAIKSQSANGSSIKDSSAHSRVANDRPNHNRNNENPETPSGTTSWNAWSDRVEAARGVRFSYEGNVIPADFETGNIPNDAGQADSLAERDYLRTDGDPGAAGYSIKEAVQLTRSVIPGQRGLALNLLASVLNKAIHNIRQKEVGSTASSAEQVDKLTIDWEAIWAYALGPEPELVFALRICLDDNHSSVVLACARVIQCVLSYDLNESFFQTSEKIGTYDKDLFTAPVFRSKPEIDGGCLHGGFWKYSAKPYNLKAYAEEMMDDGNEEEPTLKDDIFVAGQDVAAGLVRMDIIPRMRYLLEANPTDALEECIMSILVALARHSPTCAAIIMNCQGLVRTVVERFGMDSTMNIRPSKIKSIRLMKVLAQSEKKNCLHFINDGSFSAMTRYLYWYTSSLDEWVKSGKENCELSSALKVEQLQFWKVCINYGFCISDFPDIFPALCFWLNPSSFEKLVEKNVVSEFASIAKEAYLVLEALARKLPNFYSQKQQPHSGSSDEHESWSWNYVTPVVDLALKWMKSKTDPCISELFESAKGVKAETDFQDSSLSSLLSVYSAVMHMLCTLLLRVKPDNTRSPEYNIRHVPWLPEFVPKVGLELIQNGFLGQEENVGGISSFVMELCRLRQQNQEISLASVSCLNAILLLVRSIDALIQSAKSRIDQPTSQGHSSSREGKLLEEGMLKTSMIELRYLLDTFTKFVAQEWELVQSVEVFGRGGTAPGVGLGWGASGGGFWSLAVLLAQADAKLLINLLEVVSSIDLVADREMTSTAHRINSVLRVCLTVGPRDTDTAEKAINTLLQVQVLKYLNVCTQRSFQSNKGGTRSLLWQYTEEEYQRFSKTLSSHFRSRWLSEKKKSKPLDGNKSTSKRASLETIHEEDIGTSTSFTIEWARQRLPLPMHWFLSPISEKKESTDDALEVVKSGLFFLLSLEAMCSLLPNDAKCPVRDTPLAWKLHSLSAALLFRMDVLDDDRSKDIFEVLQNLYGQVLDESRKDTPVESLRFKSEIVDIYTTFLEALVDKFASDSYGDIIFGRQIAIYLHRCTETPVRLAAWTVLSNARVLEILPPLDKCNNEAVLQGYVKSWVSGALDRSATRGSMAFTLVLHHLSSLIFLPCAEDRIVLRNKLAQSLIRDYSQKPKHEVMMLELIQYNFPSTSPSPERPDDDQNDECSRMAKRFEVLAEACDSNSSLLSEVEKLKSAFAMKRIMPSS</sequence>
<keyword evidence="6" id="KW-1185">Reference proteome</keyword>
<dbReference type="PANTHER" id="PTHR47605">
    <property type="entry name" value="TRANSCRIPTIONAL ELONGATION REGULATOR MINIYO"/>
    <property type="match status" value="1"/>
</dbReference>
<feature type="compositionally biased region" description="Basic and acidic residues" evidence="2">
    <location>
        <begin position="156"/>
        <end position="188"/>
    </location>
</feature>
<feature type="compositionally biased region" description="Basic and acidic residues" evidence="2">
    <location>
        <begin position="365"/>
        <end position="383"/>
    </location>
</feature>
<evidence type="ECO:0000256" key="2">
    <source>
        <dbReference type="SAM" id="MobiDB-lite"/>
    </source>
</evidence>
<dbReference type="Proteomes" id="UP001154282">
    <property type="component" value="Unassembled WGS sequence"/>
</dbReference>
<feature type="region of interest" description="Disordered" evidence="2">
    <location>
        <begin position="113"/>
        <end position="256"/>
    </location>
</feature>
<comment type="caution">
    <text evidence="5">The sequence shown here is derived from an EMBL/GenBank/DDBJ whole genome shotgun (WGS) entry which is preliminary data.</text>
</comment>
<feature type="domain" description="RPAP1 N-terminal" evidence="4">
    <location>
        <begin position="296"/>
        <end position="339"/>
    </location>
</feature>
<evidence type="ECO:0000313" key="6">
    <source>
        <dbReference type="Proteomes" id="UP001154282"/>
    </source>
</evidence>
<dbReference type="InterPro" id="IPR013930">
    <property type="entry name" value="RPAP1_N"/>
</dbReference>
<evidence type="ECO:0000256" key="1">
    <source>
        <dbReference type="ARBA" id="ARBA00009953"/>
    </source>
</evidence>
<reference evidence="5" key="1">
    <citation type="submission" date="2022-08" db="EMBL/GenBank/DDBJ databases">
        <authorList>
            <person name="Gutierrez-Valencia J."/>
        </authorList>
    </citation>
    <scope>NUCLEOTIDE SEQUENCE</scope>
</reference>
<evidence type="ECO:0000313" key="5">
    <source>
        <dbReference type="EMBL" id="CAI0407898.1"/>
    </source>
</evidence>
<dbReference type="InterPro" id="IPR016024">
    <property type="entry name" value="ARM-type_fold"/>
</dbReference>
<protein>
    <submittedName>
        <fullName evidence="5">Uncharacterized protein</fullName>
    </submittedName>
</protein>
<evidence type="ECO:0000259" key="3">
    <source>
        <dbReference type="Pfam" id="PF08620"/>
    </source>
</evidence>
<dbReference type="Pfam" id="PF08621">
    <property type="entry name" value="RPAP1_N"/>
    <property type="match status" value="1"/>
</dbReference>
<evidence type="ECO:0000259" key="4">
    <source>
        <dbReference type="Pfam" id="PF08621"/>
    </source>
</evidence>
<dbReference type="PANTHER" id="PTHR47605:SF2">
    <property type="entry name" value="TRANSCRIPTIONAL ELONGATION REGULATOR MINIYO"/>
    <property type="match status" value="1"/>
</dbReference>
<accession>A0AAV0JE09</accession>
<feature type="region of interest" description="Disordered" evidence="2">
    <location>
        <begin position="356"/>
        <end position="396"/>
    </location>
</feature>
<proteinExistence type="inferred from homology"/>
<feature type="compositionally biased region" description="Polar residues" evidence="2">
    <location>
        <begin position="387"/>
        <end position="396"/>
    </location>
</feature>
<dbReference type="Pfam" id="PF08620">
    <property type="entry name" value="RPAP1_C"/>
    <property type="match status" value="1"/>
</dbReference>
<feature type="compositionally biased region" description="Acidic residues" evidence="2">
    <location>
        <begin position="131"/>
        <end position="143"/>
    </location>
</feature>